<proteinExistence type="predicted"/>
<sequence>MFSLRGDAHKVYLQLKRKGLERAHFLTEIKEIKDFYNSIDTETLTLIYYRMIKERNASGIIPLFVSSIPWLLFLFSTQLQKFLFKEGSGLWAIFGAVYLLILVVCVLLHYREKAWAAFHIAVIEGILKMRNEEKME</sequence>
<keyword evidence="1" id="KW-1133">Transmembrane helix</keyword>
<dbReference type="RefSeq" id="WP_202779098.1">
    <property type="nucleotide sequence ID" value="NZ_CP065425.1"/>
</dbReference>
<feature type="transmembrane region" description="Helical" evidence="1">
    <location>
        <begin position="89"/>
        <end position="110"/>
    </location>
</feature>
<keyword evidence="3" id="KW-1185">Reference proteome</keyword>
<evidence type="ECO:0000313" key="3">
    <source>
        <dbReference type="Proteomes" id="UP000595691"/>
    </source>
</evidence>
<keyword evidence="1" id="KW-0472">Membrane</keyword>
<evidence type="ECO:0000313" key="2">
    <source>
        <dbReference type="EMBL" id="QQZ10154.1"/>
    </source>
</evidence>
<name>A0ABX7E4L8_9BACI</name>
<dbReference type="EMBL" id="CP065425">
    <property type="protein sequence ID" value="QQZ10154.1"/>
    <property type="molecule type" value="Genomic_DNA"/>
</dbReference>
<evidence type="ECO:0000256" key="1">
    <source>
        <dbReference type="SAM" id="Phobius"/>
    </source>
</evidence>
<keyword evidence="1" id="KW-0812">Transmembrane</keyword>
<reference evidence="2 3" key="1">
    <citation type="submission" date="2020-11" db="EMBL/GenBank/DDBJ databases">
        <title>Taxonomic evaluation of the Bacillus sporothermodurans group of bacteria based on whole genome sequences.</title>
        <authorList>
            <person name="Fiedler G."/>
            <person name="Herbstmann A.-D."/>
            <person name="Doll E."/>
            <person name="Wenning M."/>
            <person name="Brinks E."/>
            <person name="Kabisch J."/>
            <person name="Breitenwieser F."/>
            <person name="Lappann M."/>
            <person name="Boehnlein C."/>
            <person name="Franz C."/>
        </authorList>
    </citation>
    <scope>NUCLEOTIDE SEQUENCE [LARGE SCALE GENOMIC DNA]</scope>
    <source>
        <strain evidence="2 3">JCM 19841</strain>
    </source>
</reference>
<gene>
    <name evidence="2" type="ORF">I5776_04110</name>
</gene>
<organism evidence="2 3">
    <name type="scientific">Heyndrickxia vini</name>
    <dbReference type="NCBI Taxonomy" id="1476025"/>
    <lineage>
        <taxon>Bacteria</taxon>
        <taxon>Bacillati</taxon>
        <taxon>Bacillota</taxon>
        <taxon>Bacilli</taxon>
        <taxon>Bacillales</taxon>
        <taxon>Bacillaceae</taxon>
        <taxon>Heyndrickxia</taxon>
    </lineage>
</organism>
<feature type="transmembrane region" description="Helical" evidence="1">
    <location>
        <begin position="59"/>
        <end position="77"/>
    </location>
</feature>
<accession>A0ABX7E4L8</accession>
<protein>
    <submittedName>
        <fullName evidence="2">Uncharacterized protein</fullName>
    </submittedName>
</protein>
<dbReference type="Proteomes" id="UP000595691">
    <property type="component" value="Chromosome"/>
</dbReference>